<reference evidence="2 3" key="1">
    <citation type="journal article" date="2012" name="Genome Biol.">
        <title>Sequencing three crocodilian genomes to illuminate the evolution of archosaurs and amniotes.</title>
        <authorList>
            <person name="St John J.A."/>
            <person name="Braun E.L."/>
            <person name="Isberg S.R."/>
            <person name="Miles L.G."/>
            <person name="Chong A.Y."/>
            <person name="Gongora J."/>
            <person name="Dalzell P."/>
            <person name="Moran C."/>
            <person name="Bed'hom B."/>
            <person name="Abzhanov A."/>
            <person name="Burgess S.C."/>
            <person name="Cooksey A.M."/>
            <person name="Castoe T.A."/>
            <person name="Crawford N.G."/>
            <person name="Densmore L.D."/>
            <person name="Drew J.C."/>
            <person name="Edwards S.V."/>
            <person name="Faircloth B.C."/>
            <person name="Fujita M.K."/>
            <person name="Greenwold M.J."/>
            <person name="Hoffmann F.G."/>
            <person name="Howard J.M."/>
            <person name="Iguchi T."/>
            <person name="Janes D.E."/>
            <person name="Khan S.Y."/>
            <person name="Kohno S."/>
            <person name="de Koning A.J."/>
            <person name="Lance S.L."/>
            <person name="McCarthy F.M."/>
            <person name="McCormack J.E."/>
            <person name="Merchant M.E."/>
            <person name="Peterson D.G."/>
            <person name="Pollock D.D."/>
            <person name="Pourmand N."/>
            <person name="Raney B.J."/>
            <person name="Roessler K.A."/>
            <person name="Sanford J.R."/>
            <person name="Sawyer R.H."/>
            <person name="Schmidt C.J."/>
            <person name="Triplett E.W."/>
            <person name="Tuberville T.D."/>
            <person name="Venegas-Anaya M."/>
            <person name="Howard J.T."/>
            <person name="Jarvis E.D."/>
            <person name="Guillette L.J.Jr."/>
            <person name="Glenn T.C."/>
            <person name="Green R.E."/>
            <person name="Ray D.A."/>
        </authorList>
    </citation>
    <scope>NUCLEOTIDE SEQUENCE [LARGE SCALE GENOMIC DNA]</scope>
    <source>
        <strain evidence="2">KSC_2009_1</strain>
    </source>
</reference>
<proteinExistence type="predicted"/>
<keyword evidence="1" id="KW-0812">Transmembrane</keyword>
<dbReference type="Proteomes" id="UP000050525">
    <property type="component" value="Unassembled WGS sequence"/>
</dbReference>
<dbReference type="AlphaFoldDB" id="A0A151MTV6"/>
<gene>
    <name evidence="2" type="ORF">Y1Q_0014163</name>
</gene>
<dbReference type="EMBL" id="AKHW03005050">
    <property type="protein sequence ID" value="KYO27960.1"/>
    <property type="molecule type" value="Genomic_DNA"/>
</dbReference>
<protein>
    <submittedName>
        <fullName evidence="2">Uncharacterized protein</fullName>
    </submittedName>
</protein>
<evidence type="ECO:0000313" key="3">
    <source>
        <dbReference type="Proteomes" id="UP000050525"/>
    </source>
</evidence>
<evidence type="ECO:0000256" key="1">
    <source>
        <dbReference type="SAM" id="Phobius"/>
    </source>
</evidence>
<evidence type="ECO:0000313" key="2">
    <source>
        <dbReference type="EMBL" id="KYO27960.1"/>
    </source>
</evidence>
<keyword evidence="3" id="KW-1185">Reference proteome</keyword>
<keyword evidence="1" id="KW-0472">Membrane</keyword>
<feature type="transmembrane region" description="Helical" evidence="1">
    <location>
        <begin position="6"/>
        <end position="24"/>
    </location>
</feature>
<accession>A0A151MTV6</accession>
<comment type="caution">
    <text evidence="2">The sequence shown here is derived from an EMBL/GenBank/DDBJ whole genome shotgun (WGS) entry which is preliminary data.</text>
</comment>
<keyword evidence="1" id="KW-1133">Transmembrane helix</keyword>
<name>A0A151MTV6_ALLMI</name>
<organism evidence="2 3">
    <name type="scientific">Alligator mississippiensis</name>
    <name type="common">American alligator</name>
    <dbReference type="NCBI Taxonomy" id="8496"/>
    <lineage>
        <taxon>Eukaryota</taxon>
        <taxon>Metazoa</taxon>
        <taxon>Chordata</taxon>
        <taxon>Craniata</taxon>
        <taxon>Vertebrata</taxon>
        <taxon>Euteleostomi</taxon>
        <taxon>Archelosauria</taxon>
        <taxon>Archosauria</taxon>
        <taxon>Crocodylia</taxon>
        <taxon>Alligatoridae</taxon>
        <taxon>Alligatorinae</taxon>
        <taxon>Alligator</taxon>
    </lineage>
</organism>
<sequence length="70" mass="8035">MFLLLIIMGVCRMLLTVFCIMGLLSEQQRFNNPQNFTGIYKDIELGALAAARAISLVKMFTTRRHKMTRP</sequence>